<dbReference type="EMBL" id="KZ502984">
    <property type="protein sequence ID" value="PKU69881.1"/>
    <property type="molecule type" value="Genomic_DNA"/>
</dbReference>
<feature type="compositionally biased region" description="Basic and acidic residues" evidence="1">
    <location>
        <begin position="37"/>
        <end position="57"/>
    </location>
</feature>
<evidence type="ECO:0000313" key="2">
    <source>
        <dbReference type="EMBL" id="PKU69881.1"/>
    </source>
</evidence>
<protein>
    <submittedName>
        <fullName evidence="2">Uncharacterized protein</fullName>
    </submittedName>
</protein>
<gene>
    <name evidence="2" type="ORF">MA16_Dca011899</name>
</gene>
<evidence type="ECO:0000313" key="3">
    <source>
        <dbReference type="Proteomes" id="UP000233837"/>
    </source>
</evidence>
<keyword evidence="3" id="KW-1185">Reference proteome</keyword>
<reference evidence="2 3" key="2">
    <citation type="journal article" date="2017" name="Nature">
        <title>The Apostasia genome and the evolution of orchids.</title>
        <authorList>
            <person name="Zhang G.Q."/>
            <person name="Liu K.W."/>
            <person name="Li Z."/>
            <person name="Lohaus R."/>
            <person name="Hsiao Y.Y."/>
            <person name="Niu S.C."/>
            <person name="Wang J.Y."/>
            <person name="Lin Y.C."/>
            <person name="Xu Q."/>
            <person name="Chen L.J."/>
            <person name="Yoshida K."/>
            <person name="Fujiwara S."/>
            <person name="Wang Z.W."/>
            <person name="Zhang Y.Q."/>
            <person name="Mitsuda N."/>
            <person name="Wang M."/>
            <person name="Liu G.H."/>
            <person name="Pecoraro L."/>
            <person name="Huang H.X."/>
            <person name="Xiao X.J."/>
            <person name="Lin M."/>
            <person name="Wu X.Y."/>
            <person name="Wu W.L."/>
            <person name="Chen Y.Y."/>
            <person name="Chang S.B."/>
            <person name="Sakamoto S."/>
            <person name="Ohme-Takagi M."/>
            <person name="Yagi M."/>
            <person name="Zeng S.J."/>
            <person name="Shen C.Y."/>
            <person name="Yeh C.M."/>
            <person name="Luo Y.B."/>
            <person name="Tsai W.C."/>
            <person name="Van de Peer Y."/>
            <person name="Liu Z.J."/>
        </authorList>
    </citation>
    <scope>NUCLEOTIDE SEQUENCE [LARGE SCALE GENOMIC DNA]</scope>
    <source>
        <tissue evidence="2">The whole plant</tissue>
    </source>
</reference>
<name>A0A2I0W2K1_9ASPA</name>
<sequence length="84" mass="9425">MERSRTTTKGPRRRRAPVVPSDQNVVASDSTRRERRWRGQAEQPRRAKEAYARDRESSLGSKRAQVLASEQSVVTSGLSGRESG</sequence>
<evidence type="ECO:0000256" key="1">
    <source>
        <dbReference type="SAM" id="MobiDB-lite"/>
    </source>
</evidence>
<feature type="compositionally biased region" description="Polar residues" evidence="1">
    <location>
        <begin position="68"/>
        <end position="78"/>
    </location>
</feature>
<organism evidence="2 3">
    <name type="scientific">Dendrobium catenatum</name>
    <dbReference type="NCBI Taxonomy" id="906689"/>
    <lineage>
        <taxon>Eukaryota</taxon>
        <taxon>Viridiplantae</taxon>
        <taxon>Streptophyta</taxon>
        <taxon>Embryophyta</taxon>
        <taxon>Tracheophyta</taxon>
        <taxon>Spermatophyta</taxon>
        <taxon>Magnoliopsida</taxon>
        <taxon>Liliopsida</taxon>
        <taxon>Asparagales</taxon>
        <taxon>Orchidaceae</taxon>
        <taxon>Epidendroideae</taxon>
        <taxon>Malaxideae</taxon>
        <taxon>Dendrobiinae</taxon>
        <taxon>Dendrobium</taxon>
    </lineage>
</organism>
<reference evidence="2 3" key="1">
    <citation type="journal article" date="2016" name="Sci. Rep.">
        <title>The Dendrobium catenatum Lindl. genome sequence provides insights into polysaccharide synthase, floral development and adaptive evolution.</title>
        <authorList>
            <person name="Zhang G.Q."/>
            <person name="Xu Q."/>
            <person name="Bian C."/>
            <person name="Tsai W.C."/>
            <person name="Yeh C.M."/>
            <person name="Liu K.W."/>
            <person name="Yoshida K."/>
            <person name="Zhang L.S."/>
            <person name="Chang S.B."/>
            <person name="Chen F."/>
            <person name="Shi Y."/>
            <person name="Su Y.Y."/>
            <person name="Zhang Y.Q."/>
            <person name="Chen L.J."/>
            <person name="Yin Y."/>
            <person name="Lin M."/>
            <person name="Huang H."/>
            <person name="Deng H."/>
            <person name="Wang Z.W."/>
            <person name="Zhu S.L."/>
            <person name="Zhao X."/>
            <person name="Deng C."/>
            <person name="Niu S.C."/>
            <person name="Huang J."/>
            <person name="Wang M."/>
            <person name="Liu G.H."/>
            <person name="Yang H.J."/>
            <person name="Xiao X.J."/>
            <person name="Hsiao Y.Y."/>
            <person name="Wu W.L."/>
            <person name="Chen Y.Y."/>
            <person name="Mitsuda N."/>
            <person name="Ohme-Takagi M."/>
            <person name="Luo Y.B."/>
            <person name="Van de Peer Y."/>
            <person name="Liu Z.J."/>
        </authorList>
    </citation>
    <scope>NUCLEOTIDE SEQUENCE [LARGE SCALE GENOMIC DNA]</scope>
    <source>
        <tissue evidence="2">The whole plant</tissue>
    </source>
</reference>
<dbReference type="Proteomes" id="UP000233837">
    <property type="component" value="Unassembled WGS sequence"/>
</dbReference>
<proteinExistence type="predicted"/>
<dbReference type="AlphaFoldDB" id="A0A2I0W2K1"/>
<accession>A0A2I0W2K1</accession>
<feature type="region of interest" description="Disordered" evidence="1">
    <location>
        <begin position="1"/>
        <end position="84"/>
    </location>
</feature>